<dbReference type="InterPro" id="IPR051551">
    <property type="entry name" value="Autotransporter_adhesion"/>
</dbReference>
<accession>A0ABS6LPG0</accession>
<feature type="chain" id="PRO_5046622378" evidence="2">
    <location>
        <begin position="30"/>
        <end position="797"/>
    </location>
</feature>
<dbReference type="CDD" id="cd00253">
    <property type="entry name" value="PL_Passenger_AT"/>
    <property type="match status" value="1"/>
</dbReference>
<keyword evidence="2" id="KW-0732">Signal</keyword>
<reference evidence="4 5" key="1">
    <citation type="submission" date="2021-03" db="EMBL/GenBank/DDBJ databases">
        <title>Five novel Rahnella species.</title>
        <authorList>
            <person name="Brady C."/>
            <person name="Asselin J."/>
            <person name="Beer S."/>
            <person name="Bruberg M.B."/>
            <person name="Crampton B."/>
            <person name="Venter S."/>
            <person name="Arnold D."/>
            <person name="Denman S."/>
        </authorList>
    </citation>
    <scope>NUCLEOTIDE SEQUENCE [LARGE SCALE GENOMIC DNA]</scope>
    <source>
        <strain evidence="4 5">H11b</strain>
    </source>
</reference>
<feature type="compositionally biased region" description="Pro residues" evidence="1">
    <location>
        <begin position="459"/>
        <end position="485"/>
    </location>
</feature>
<evidence type="ECO:0000259" key="3">
    <source>
        <dbReference type="PROSITE" id="PS51208"/>
    </source>
</evidence>
<evidence type="ECO:0000256" key="2">
    <source>
        <dbReference type="SAM" id="SignalP"/>
    </source>
</evidence>
<dbReference type="InterPro" id="IPR006315">
    <property type="entry name" value="OM_autotransptr_brl_dom"/>
</dbReference>
<evidence type="ECO:0000256" key="1">
    <source>
        <dbReference type="SAM" id="MobiDB-lite"/>
    </source>
</evidence>
<evidence type="ECO:0000313" key="5">
    <source>
        <dbReference type="Proteomes" id="UP000734343"/>
    </source>
</evidence>
<dbReference type="Pfam" id="PF18883">
    <property type="entry name" value="AC_1"/>
    <property type="match status" value="1"/>
</dbReference>
<keyword evidence="5" id="KW-1185">Reference proteome</keyword>
<sequence length="797" mass="84594">MPAFKYSQITRFIMLACLLPNVVIMSARAANYVAPLLLTNNQKLTFSTKDTVNIDAGNALFNYGILVENGAEATLLANQFNASGNQLASALYARNGGLINIGKDSVVTHSSALSGISYAILVENEASVLNINQATVNSSSAALFVSDKATANIINSAFTSNNVENSIEVNNGATLNADGLTVNHSGEIKKGANILVDGARVNLVNTHFLSETLSGIIIKSAPEAHSDLQLNNSTMNNALTGISKISDGDASIVIDNQSIVTGINTAFEFAGKGASDVSVRGKSQITGNIINAETAKTDFTLDDSVLTGAVQNLSSLALNNQSVWDLTGDSVVGNLSVDNSLLNFTPPQQGSWHTLTASTLSGNGALNFNTQLGSDNSPTDVLHILGNASGNFGVLVRNTGGSGALTTGDGIRLVQVDGDDTSSLKLVKKVSAGAYDYYLYKGGSSSSKDWYLRTYLEPVPPPEPVPDPNPAPEPTPEPTPQPTPKPVIAYRTDIVGYIAAPFLNRQYGFNSMGSYHERTGDSVKRAQDGTWGRVGGTHDNYDIGRFSFDSDIRYVQIGKDLYQDATPRGNDARAGVMITLGDQKTSTSDSARSLIGESTDTGDISTDAYGIGGYYTLKTNEGAYVDFVGQYTDYRTDFHSESDARQDGYSVAFSAEGGIPLAITQSWRLEPQTQVIYQYLHMKGFSDGIASVEKTTDSSVQARAGLRLSHLPQIDQPDITPYLNLDAVSTFSDAPAVTIGSTRISPDFTQSTWKAGGGITASLSKSAAFYASANYLRGFDGKQEGYQGNIGINVSFK</sequence>
<name>A0ABS6LPG0_9GAMM</name>
<dbReference type="Proteomes" id="UP000734343">
    <property type="component" value="Unassembled WGS sequence"/>
</dbReference>
<dbReference type="PANTHER" id="PTHR35037:SF3">
    <property type="entry name" value="C-TERMINAL REGION OF AIDA-LIKE PROTEIN"/>
    <property type="match status" value="1"/>
</dbReference>
<dbReference type="InterPro" id="IPR005546">
    <property type="entry name" value="Autotransporte_beta"/>
</dbReference>
<proteinExistence type="predicted"/>
<feature type="region of interest" description="Disordered" evidence="1">
    <location>
        <begin position="459"/>
        <end position="487"/>
    </location>
</feature>
<feature type="domain" description="Autotransporter" evidence="3">
    <location>
        <begin position="523"/>
        <end position="796"/>
    </location>
</feature>
<organism evidence="4 5">
    <name type="scientific">Rahnella bonaserana</name>
    <dbReference type="NCBI Taxonomy" id="2816248"/>
    <lineage>
        <taxon>Bacteria</taxon>
        <taxon>Pseudomonadati</taxon>
        <taxon>Pseudomonadota</taxon>
        <taxon>Gammaproteobacteria</taxon>
        <taxon>Enterobacterales</taxon>
        <taxon>Yersiniaceae</taxon>
        <taxon>Rahnella</taxon>
    </lineage>
</organism>
<feature type="signal peptide" evidence="2">
    <location>
        <begin position="1"/>
        <end position="29"/>
    </location>
</feature>
<dbReference type="NCBIfam" id="TIGR01414">
    <property type="entry name" value="autotrans_barl"/>
    <property type="match status" value="1"/>
</dbReference>
<dbReference type="Pfam" id="PF03797">
    <property type="entry name" value="Autotransporter"/>
    <property type="match status" value="1"/>
</dbReference>
<dbReference type="InterPro" id="IPR043990">
    <property type="entry name" value="AC_1"/>
</dbReference>
<dbReference type="EMBL" id="JAFMOW010000045">
    <property type="protein sequence ID" value="MBU9853921.1"/>
    <property type="molecule type" value="Genomic_DNA"/>
</dbReference>
<gene>
    <name evidence="4" type="ORF">J1778_01300</name>
</gene>
<dbReference type="SMART" id="SM00869">
    <property type="entry name" value="Autotransporter"/>
    <property type="match status" value="1"/>
</dbReference>
<comment type="caution">
    <text evidence="4">The sequence shown here is derived from an EMBL/GenBank/DDBJ whole genome shotgun (WGS) entry which is preliminary data.</text>
</comment>
<evidence type="ECO:0000313" key="4">
    <source>
        <dbReference type="EMBL" id="MBU9853921.1"/>
    </source>
</evidence>
<dbReference type="PROSITE" id="PS51208">
    <property type="entry name" value="AUTOTRANSPORTER"/>
    <property type="match status" value="1"/>
</dbReference>
<protein>
    <submittedName>
        <fullName evidence="4">Autotransporter outer membrane beta-barrel domain-containing protein</fullName>
    </submittedName>
</protein>
<dbReference type="PANTHER" id="PTHR35037">
    <property type="entry name" value="C-TERMINAL REGION OF AIDA-LIKE PROTEIN"/>
    <property type="match status" value="1"/>
</dbReference>